<feature type="compositionally biased region" description="Low complexity" evidence="1">
    <location>
        <begin position="61"/>
        <end position="72"/>
    </location>
</feature>
<feature type="region of interest" description="Disordered" evidence="1">
    <location>
        <begin position="39"/>
        <end position="76"/>
    </location>
</feature>
<proteinExistence type="predicted"/>
<evidence type="ECO:0000256" key="1">
    <source>
        <dbReference type="SAM" id="MobiDB-lite"/>
    </source>
</evidence>
<keyword evidence="3" id="KW-1185">Reference proteome</keyword>
<organism evidence="2 3">
    <name type="scientific">Nonomuraea thailandensis</name>
    <dbReference type="NCBI Taxonomy" id="1188745"/>
    <lineage>
        <taxon>Bacteria</taxon>
        <taxon>Bacillati</taxon>
        <taxon>Actinomycetota</taxon>
        <taxon>Actinomycetes</taxon>
        <taxon>Streptosporangiales</taxon>
        <taxon>Streptosporangiaceae</taxon>
        <taxon>Nonomuraea</taxon>
    </lineage>
</organism>
<gene>
    <name evidence="2" type="ORF">HD597_005351</name>
</gene>
<evidence type="ECO:0000313" key="2">
    <source>
        <dbReference type="EMBL" id="MCP2358331.1"/>
    </source>
</evidence>
<sequence length="273" mass="29304">MRGLLAPFPTWIRLLGAAALITELVVGLNLATGSGTPVTAATPVQTPTPPFPATPTPAPTTTPTATTPTATPSASSDLRVTRIEEGTVVTLARRPGKGSKTIGRVTDPRTGLSFAELGAPWRRSRPIGDGPVKDGRYNLRQTLLTETYGPDGDREWWADLDSQHLWSELDVGDSMYDAARAMLDHKQAGAFPAGTTGQDIASQPVHRGWLLARMMRMPPSPDGREAAQELSVAIAVDTGRPRPAVLWITIPDTHRHLWPDVHTVVESLKIVPA</sequence>
<dbReference type="EMBL" id="JAMZEB010000002">
    <property type="protein sequence ID" value="MCP2358331.1"/>
    <property type="molecule type" value="Genomic_DNA"/>
</dbReference>
<comment type="caution">
    <text evidence="2">The sequence shown here is derived from an EMBL/GenBank/DDBJ whole genome shotgun (WGS) entry which is preliminary data.</text>
</comment>
<feature type="compositionally biased region" description="Pro residues" evidence="1">
    <location>
        <begin position="46"/>
        <end position="60"/>
    </location>
</feature>
<dbReference type="Proteomes" id="UP001139648">
    <property type="component" value="Unassembled WGS sequence"/>
</dbReference>
<name>A0A9X2K648_9ACTN</name>
<dbReference type="RefSeq" id="WP_253745404.1">
    <property type="nucleotide sequence ID" value="NZ_BAABKA010000043.1"/>
</dbReference>
<dbReference type="AlphaFoldDB" id="A0A9X2K648"/>
<reference evidence="2" key="1">
    <citation type="submission" date="2022-06" db="EMBL/GenBank/DDBJ databases">
        <title>Sequencing the genomes of 1000 actinobacteria strains.</title>
        <authorList>
            <person name="Klenk H.-P."/>
        </authorList>
    </citation>
    <scope>NUCLEOTIDE SEQUENCE</scope>
    <source>
        <strain evidence="2">DSM 46694</strain>
    </source>
</reference>
<protein>
    <submittedName>
        <fullName evidence="2">Uncharacterized protein</fullName>
    </submittedName>
</protein>
<evidence type="ECO:0000313" key="3">
    <source>
        <dbReference type="Proteomes" id="UP001139648"/>
    </source>
</evidence>
<accession>A0A9X2K648</accession>